<dbReference type="EMBL" id="OX596112">
    <property type="protein sequence ID" value="CAN0404157.1"/>
    <property type="molecule type" value="Genomic_DNA"/>
</dbReference>
<evidence type="ECO:0000313" key="1">
    <source>
        <dbReference type="EMBL" id="CAN0404157.1"/>
    </source>
</evidence>
<reference evidence="1" key="1">
    <citation type="submission" date="2023-05" db="EMBL/GenBank/DDBJ databases">
        <authorList>
            <consortium name="ELIXIR-Norway"/>
        </authorList>
    </citation>
    <scope>NUCLEOTIDE SEQUENCE</scope>
</reference>
<sequence length="167" mass="18482">MLGLQSLAGVSQGPGSRVRFNPKSFSEPSPLQGKSLCGVHGSPRRPQVFITVFLLLRMCTAEEIKELSKKEMKRSQGCDPVSAESGVGWCLHQQWHPLLNRAVKPCCLCLFCLGLKLESNSEPRPPDNQERSDRQLLPSSPRLLPLLFSEQLRASPALWSMILSSVS</sequence>
<dbReference type="Proteomes" id="UP001162501">
    <property type="component" value="Chromosome 28"/>
</dbReference>
<organism evidence="1 2">
    <name type="scientific">Rangifer tarandus platyrhynchus</name>
    <name type="common">Svalbard reindeer</name>
    <dbReference type="NCBI Taxonomy" id="3082113"/>
    <lineage>
        <taxon>Eukaryota</taxon>
        <taxon>Metazoa</taxon>
        <taxon>Chordata</taxon>
        <taxon>Craniata</taxon>
        <taxon>Vertebrata</taxon>
        <taxon>Euteleostomi</taxon>
        <taxon>Mammalia</taxon>
        <taxon>Eutheria</taxon>
        <taxon>Laurasiatheria</taxon>
        <taxon>Artiodactyla</taxon>
        <taxon>Ruminantia</taxon>
        <taxon>Pecora</taxon>
        <taxon>Cervidae</taxon>
        <taxon>Odocoileinae</taxon>
        <taxon>Rangifer</taxon>
    </lineage>
</organism>
<protein>
    <submittedName>
        <fullName evidence="1">Uncharacterized protein</fullName>
    </submittedName>
</protein>
<reference evidence="1" key="2">
    <citation type="submission" date="2025-03" db="EMBL/GenBank/DDBJ databases">
        <authorList>
            <consortium name="ELIXIR-Norway"/>
            <consortium name="Elixir Norway"/>
        </authorList>
    </citation>
    <scope>NUCLEOTIDE SEQUENCE</scope>
</reference>
<gene>
    <name evidence="1" type="ORF">MRATA1EN22A_LOCUS17806</name>
</gene>
<name>A0AC59ZFR3_RANTA</name>
<evidence type="ECO:0000313" key="2">
    <source>
        <dbReference type="Proteomes" id="UP001162501"/>
    </source>
</evidence>
<proteinExistence type="predicted"/>
<accession>A0AC59ZFR3</accession>